<dbReference type="Gene3D" id="1.20.1260.10">
    <property type="match status" value="1"/>
</dbReference>
<evidence type="ECO:0000256" key="2">
    <source>
        <dbReference type="SAM" id="SignalP"/>
    </source>
</evidence>
<evidence type="ECO:0000313" key="4">
    <source>
        <dbReference type="EMBL" id="GLC27827.1"/>
    </source>
</evidence>
<dbReference type="Pfam" id="PF03713">
    <property type="entry name" value="DUF305"/>
    <property type="match status" value="1"/>
</dbReference>
<organism evidence="4 5">
    <name type="scientific">Roseisolibacter agri</name>
    <dbReference type="NCBI Taxonomy" id="2014610"/>
    <lineage>
        <taxon>Bacteria</taxon>
        <taxon>Pseudomonadati</taxon>
        <taxon>Gemmatimonadota</taxon>
        <taxon>Gemmatimonadia</taxon>
        <taxon>Gemmatimonadales</taxon>
        <taxon>Gemmatimonadaceae</taxon>
        <taxon>Roseisolibacter</taxon>
    </lineage>
</organism>
<evidence type="ECO:0000313" key="5">
    <source>
        <dbReference type="Proteomes" id="UP001161325"/>
    </source>
</evidence>
<dbReference type="PROSITE" id="PS51318">
    <property type="entry name" value="TAT"/>
    <property type="match status" value="1"/>
</dbReference>
<gene>
    <name evidence="4" type="ORF">rosag_43400</name>
</gene>
<feature type="domain" description="DUF305" evidence="3">
    <location>
        <begin position="58"/>
        <end position="225"/>
    </location>
</feature>
<feature type="chain" id="PRO_5041336669" description="DUF305 domain-containing protein" evidence="2">
    <location>
        <begin position="26"/>
        <end position="235"/>
    </location>
</feature>
<dbReference type="RefSeq" id="WP_284352257.1">
    <property type="nucleotide sequence ID" value="NZ_BRXS01000007.1"/>
</dbReference>
<reference evidence="4" key="1">
    <citation type="submission" date="2022-08" db="EMBL/GenBank/DDBJ databases">
        <title>Draft genome sequencing of Roseisolibacter agri AW1220.</title>
        <authorList>
            <person name="Tobiishi Y."/>
            <person name="Tonouchi A."/>
        </authorList>
    </citation>
    <scope>NUCLEOTIDE SEQUENCE</scope>
    <source>
        <strain evidence="4">AW1220</strain>
    </source>
</reference>
<sequence length="235" mass="24548">MPRSHAGRAAALLTAVALVAAPAAAAAQSPAASAAAPDRAAIARARADSARIPWVAADARFMTGMIGHHAQAIEMARLAPTHGASPAVRTLAARIINAQRDEIATMQQWLRDREQPVPEPAALRDSAAAAESHDAHAGHGDPHAGHAAMPGMLTPAQMQALAAARGEEFDRQFLTLMIQHHKGAVAMVETLFATDGAAQNETVFKLASDVNVDQITEIARMQDMLAALMFGTTAP</sequence>
<name>A0AA37QCL4_9BACT</name>
<proteinExistence type="predicted"/>
<dbReference type="PANTHER" id="PTHR36933:SF1">
    <property type="entry name" value="SLL0788 PROTEIN"/>
    <property type="match status" value="1"/>
</dbReference>
<feature type="compositionally biased region" description="Low complexity" evidence="1">
    <location>
        <begin position="121"/>
        <end position="130"/>
    </location>
</feature>
<dbReference type="AlphaFoldDB" id="A0AA37QCL4"/>
<dbReference type="PANTHER" id="PTHR36933">
    <property type="entry name" value="SLL0788 PROTEIN"/>
    <property type="match status" value="1"/>
</dbReference>
<accession>A0AA37QCL4</accession>
<protein>
    <recommendedName>
        <fullName evidence="3">DUF305 domain-containing protein</fullName>
    </recommendedName>
</protein>
<dbReference type="EMBL" id="BRXS01000007">
    <property type="protein sequence ID" value="GLC27827.1"/>
    <property type="molecule type" value="Genomic_DNA"/>
</dbReference>
<evidence type="ECO:0000259" key="3">
    <source>
        <dbReference type="Pfam" id="PF03713"/>
    </source>
</evidence>
<feature type="region of interest" description="Disordered" evidence="1">
    <location>
        <begin position="115"/>
        <end position="150"/>
    </location>
</feature>
<evidence type="ECO:0000256" key="1">
    <source>
        <dbReference type="SAM" id="MobiDB-lite"/>
    </source>
</evidence>
<feature type="compositionally biased region" description="Basic and acidic residues" evidence="1">
    <location>
        <begin position="131"/>
        <end position="144"/>
    </location>
</feature>
<feature type="signal peptide" evidence="2">
    <location>
        <begin position="1"/>
        <end position="25"/>
    </location>
</feature>
<keyword evidence="2" id="KW-0732">Signal</keyword>
<keyword evidence="5" id="KW-1185">Reference proteome</keyword>
<comment type="caution">
    <text evidence="4">The sequence shown here is derived from an EMBL/GenBank/DDBJ whole genome shotgun (WGS) entry which is preliminary data.</text>
</comment>
<dbReference type="InterPro" id="IPR012347">
    <property type="entry name" value="Ferritin-like"/>
</dbReference>
<dbReference type="InterPro" id="IPR005183">
    <property type="entry name" value="DUF305_CopM-like"/>
</dbReference>
<dbReference type="InterPro" id="IPR006311">
    <property type="entry name" value="TAT_signal"/>
</dbReference>
<dbReference type="Proteomes" id="UP001161325">
    <property type="component" value="Unassembled WGS sequence"/>
</dbReference>